<evidence type="ECO:0000313" key="1">
    <source>
        <dbReference type="EMBL" id="MBB4928115.1"/>
    </source>
</evidence>
<organism evidence="1 2">
    <name type="scientific">Kitasatospora kifunensis</name>
    <name type="common">Streptomyces kifunensis</name>
    <dbReference type="NCBI Taxonomy" id="58351"/>
    <lineage>
        <taxon>Bacteria</taxon>
        <taxon>Bacillati</taxon>
        <taxon>Actinomycetota</taxon>
        <taxon>Actinomycetes</taxon>
        <taxon>Kitasatosporales</taxon>
        <taxon>Streptomycetaceae</taxon>
        <taxon>Kitasatospora</taxon>
    </lineage>
</organism>
<dbReference type="RefSeq" id="WP_184945049.1">
    <property type="nucleotide sequence ID" value="NZ_JACHJV010000002.1"/>
</dbReference>
<dbReference type="Proteomes" id="UP000540506">
    <property type="component" value="Unassembled WGS sequence"/>
</dbReference>
<dbReference type="EMBL" id="JACHJV010000002">
    <property type="protein sequence ID" value="MBB4928115.1"/>
    <property type="molecule type" value="Genomic_DNA"/>
</dbReference>
<name>A0A7W7RA74_KITKI</name>
<accession>A0A7W7RA74</accession>
<dbReference type="AlphaFoldDB" id="A0A7W7RA74"/>
<keyword evidence="2" id="KW-1185">Reference proteome</keyword>
<comment type="caution">
    <text evidence="1">The sequence shown here is derived from an EMBL/GenBank/DDBJ whole genome shotgun (WGS) entry which is preliminary data.</text>
</comment>
<proteinExistence type="predicted"/>
<sequence length="88" mass="9518">MTATTSTPRPPAAKVTWSAQWLCVSCRDGCDAYFDDGTVVDADHDCDQGEGEVSWEGRAECSACGWSLESDFADGDRVEADHDCHADQ</sequence>
<protein>
    <submittedName>
        <fullName evidence="1">Uncharacterized protein</fullName>
    </submittedName>
</protein>
<gene>
    <name evidence="1" type="ORF">FHR34_007210</name>
</gene>
<evidence type="ECO:0000313" key="2">
    <source>
        <dbReference type="Proteomes" id="UP000540506"/>
    </source>
</evidence>
<reference evidence="1 2" key="1">
    <citation type="submission" date="2020-08" db="EMBL/GenBank/DDBJ databases">
        <title>Sequencing the genomes of 1000 actinobacteria strains.</title>
        <authorList>
            <person name="Klenk H.-P."/>
        </authorList>
    </citation>
    <scope>NUCLEOTIDE SEQUENCE [LARGE SCALE GENOMIC DNA]</scope>
    <source>
        <strain evidence="1 2">DSM 41654</strain>
    </source>
</reference>